<protein>
    <submittedName>
        <fullName evidence="1">Bacteriophage VT1-Sakai, H0018</fullName>
    </submittedName>
</protein>
<dbReference type="EMBL" id="LR796352">
    <property type="protein sequence ID" value="CAB4139520.1"/>
    <property type="molecule type" value="Genomic_DNA"/>
</dbReference>
<dbReference type="InterPro" id="IPR011231">
    <property type="entry name" value="Phage_VT1-Sakai_H0018"/>
</dbReference>
<evidence type="ECO:0000313" key="1">
    <source>
        <dbReference type="EMBL" id="CAB4139520.1"/>
    </source>
</evidence>
<gene>
    <name evidence="1" type="ORF">UFOVP346_55</name>
</gene>
<proteinExistence type="predicted"/>
<dbReference type="Pfam" id="PF09956">
    <property type="entry name" value="Phage_cement_2"/>
    <property type="match status" value="1"/>
</dbReference>
<reference evidence="1" key="1">
    <citation type="submission" date="2020-04" db="EMBL/GenBank/DDBJ databases">
        <authorList>
            <person name="Chiriac C."/>
            <person name="Salcher M."/>
            <person name="Ghai R."/>
            <person name="Kavagutti S V."/>
        </authorList>
    </citation>
    <scope>NUCLEOTIDE SEQUENCE</scope>
</reference>
<accession>A0A6J5M3B9</accession>
<sequence length="122" mass="12029">MAFTERMATRTYISGAPIAQFLFVAGPASDGQIDPCGDGARGIGVALTPATAAGQAVTVAYDGRVTVTAGGNITRGGAVASDANGKAVAAAATDVILGYTVEAAINNQIITIELSRAETAAA</sequence>
<name>A0A6J5M3B9_9CAUD</name>
<organism evidence="1">
    <name type="scientific">uncultured Caudovirales phage</name>
    <dbReference type="NCBI Taxonomy" id="2100421"/>
    <lineage>
        <taxon>Viruses</taxon>
        <taxon>Duplodnaviria</taxon>
        <taxon>Heunggongvirae</taxon>
        <taxon>Uroviricota</taxon>
        <taxon>Caudoviricetes</taxon>
        <taxon>Peduoviridae</taxon>
        <taxon>Maltschvirus</taxon>
        <taxon>Maltschvirus maltsch</taxon>
    </lineage>
</organism>